<accession>A0ABD2HXL7</accession>
<reference evidence="1 2" key="1">
    <citation type="submission" date="2024-10" db="EMBL/GenBank/DDBJ databases">
        <authorList>
            <person name="Kim D."/>
        </authorList>
    </citation>
    <scope>NUCLEOTIDE SEQUENCE [LARGE SCALE GENOMIC DNA]</scope>
    <source>
        <strain evidence="1">BH-2024</strain>
    </source>
</reference>
<sequence>MLGGEEVCKCTHPQYISGKHCKVVHCQNGEKRLIIRTPCGKAIMEAVLFSRGAISQRRHVPLCGWMAHRPILPGNGGLSISVVWEGAKWMMGFTDKCHNGNGGLSISVVWEGAKWMMGFTDKCHNGGYKTIGGSCICPTFFEGLTCERIVCANNGTRVRVAAFGGEEEMYECTNPQYMLGGEEVCKCTHPQYISGKHCEVVHCQNCNVGLSISVVWEGAKRMMGFTDKCHMICRLDLCANRRPNKRRSGQNDTQFAAAPAGARRELMPFHGLATNVTKLTQEHKHHQQQNEYQMFTQEWGGRMAPNASIESNIPPEPIPAGSAFFEARANDQTKQTSLPVRLLL</sequence>
<name>A0ABD2HXL7_9BILA</name>
<dbReference type="EMBL" id="JBICBT010001395">
    <property type="protein sequence ID" value="KAL3069540.1"/>
    <property type="molecule type" value="Genomic_DNA"/>
</dbReference>
<evidence type="ECO:0008006" key="3">
    <source>
        <dbReference type="Google" id="ProtNLM"/>
    </source>
</evidence>
<keyword evidence="2" id="KW-1185">Reference proteome</keyword>
<proteinExistence type="predicted"/>
<dbReference type="AlphaFoldDB" id="A0ABD2HXL7"/>
<evidence type="ECO:0000313" key="2">
    <source>
        <dbReference type="Proteomes" id="UP001620626"/>
    </source>
</evidence>
<comment type="caution">
    <text evidence="1">The sequence shown here is derived from an EMBL/GenBank/DDBJ whole genome shotgun (WGS) entry which is preliminary data.</text>
</comment>
<evidence type="ECO:0000313" key="1">
    <source>
        <dbReference type="EMBL" id="KAL3069540.1"/>
    </source>
</evidence>
<protein>
    <recommendedName>
        <fullName evidence="3">EGF-like domain-containing protein</fullName>
    </recommendedName>
</protein>
<gene>
    <name evidence="1" type="ORF">niasHT_034722</name>
</gene>
<dbReference type="Proteomes" id="UP001620626">
    <property type="component" value="Unassembled WGS sequence"/>
</dbReference>
<organism evidence="1 2">
    <name type="scientific">Heterodera trifolii</name>
    <dbReference type="NCBI Taxonomy" id="157864"/>
    <lineage>
        <taxon>Eukaryota</taxon>
        <taxon>Metazoa</taxon>
        <taxon>Ecdysozoa</taxon>
        <taxon>Nematoda</taxon>
        <taxon>Chromadorea</taxon>
        <taxon>Rhabditida</taxon>
        <taxon>Tylenchina</taxon>
        <taxon>Tylenchomorpha</taxon>
        <taxon>Tylenchoidea</taxon>
        <taxon>Heteroderidae</taxon>
        <taxon>Heteroderinae</taxon>
        <taxon>Heterodera</taxon>
    </lineage>
</organism>